<dbReference type="Proteomes" id="UP000237144">
    <property type="component" value="Unassembled WGS sequence"/>
</dbReference>
<feature type="compositionally biased region" description="Polar residues" evidence="3">
    <location>
        <begin position="124"/>
        <end position="135"/>
    </location>
</feature>
<proteinExistence type="predicted"/>
<dbReference type="SMART" id="SM00028">
    <property type="entry name" value="TPR"/>
    <property type="match status" value="3"/>
</dbReference>
<dbReference type="Gene3D" id="1.25.40.10">
    <property type="entry name" value="Tetratricopeptide repeat domain"/>
    <property type="match status" value="1"/>
</dbReference>
<dbReference type="SUPFAM" id="SSF48452">
    <property type="entry name" value="TPR-like"/>
    <property type="match status" value="1"/>
</dbReference>
<comment type="caution">
    <text evidence="4">The sequence shown here is derived from an EMBL/GenBank/DDBJ whole genome shotgun (WGS) entry which is preliminary data.</text>
</comment>
<feature type="region of interest" description="Disordered" evidence="3">
    <location>
        <begin position="123"/>
        <end position="154"/>
    </location>
</feature>
<organism evidence="4 5">
    <name type="scientific">Rhodotorula taiwanensis</name>
    <dbReference type="NCBI Taxonomy" id="741276"/>
    <lineage>
        <taxon>Eukaryota</taxon>
        <taxon>Fungi</taxon>
        <taxon>Dikarya</taxon>
        <taxon>Basidiomycota</taxon>
        <taxon>Pucciniomycotina</taxon>
        <taxon>Microbotryomycetes</taxon>
        <taxon>Sporidiobolales</taxon>
        <taxon>Sporidiobolaceae</taxon>
        <taxon>Rhodotorula</taxon>
    </lineage>
</organism>
<sequence>MASKGEQYKQQGNAAFLKGQLALALASYTTAIQLDPSVAAYPLNRAAVYLKQSEWVRAEKDATTALELDGGNNVKALYRRATARRHTGKLELAQQDLEQAKSQGGGADVDKELAIVLELRGTAKSGTNGGTTQPVNGKEGEAAPSQQNGNSRLSSDRLRAALAEPSSAAAPPSSSSTSTAGLMNAVSTRRLKPTAASAATSPIANDSKSAANGGVNSFAAKKEARLAKHRPVIAVAESGSRQETALVSKPNVTAADQPSPAAAPPVASTSTRPQSLSPTRPPRSVLVATPPSAAASTLLYHTAATSFPTALEAHFLAHPQRGDPVRLAAVRELAQRYPASAARRSPRALTEDSKLSKEPSTLRDWMGPAGLTPDLLSELLAEVDALYPPASASTRASIGDHEGDLDWVVELLEALPTCQRWDSASLFLATDEKKAVMRVLDRAKARLDRISTSWGV</sequence>
<feature type="compositionally biased region" description="Polar residues" evidence="3">
    <location>
        <begin position="144"/>
        <end position="153"/>
    </location>
</feature>
<dbReference type="InterPro" id="IPR051966">
    <property type="entry name" value="RPAP3"/>
</dbReference>
<gene>
    <name evidence="4" type="ORF">BMF94_4719</name>
</gene>
<dbReference type="Pfam" id="PF13414">
    <property type="entry name" value="TPR_11"/>
    <property type="match status" value="1"/>
</dbReference>
<evidence type="ECO:0000313" key="5">
    <source>
        <dbReference type="Proteomes" id="UP000237144"/>
    </source>
</evidence>
<dbReference type="PROSITE" id="PS50005">
    <property type="entry name" value="TPR"/>
    <property type="match status" value="1"/>
</dbReference>
<dbReference type="STRING" id="741276.A0A2S5B5Z5"/>
<protein>
    <submittedName>
        <fullName evidence="4">Uncharacterized protein</fullName>
    </submittedName>
</protein>
<dbReference type="OrthoDB" id="629492at2759"/>
<dbReference type="GO" id="GO:0101031">
    <property type="term" value="C:protein folding chaperone complex"/>
    <property type="evidence" value="ECO:0007669"/>
    <property type="project" value="TreeGrafter"/>
</dbReference>
<dbReference type="PANTHER" id="PTHR46423:SF1">
    <property type="entry name" value="RNA POLYMERASE II-ASSOCIATED PROTEIN 3"/>
    <property type="match status" value="1"/>
</dbReference>
<feature type="compositionally biased region" description="Low complexity" evidence="3">
    <location>
        <begin position="253"/>
        <end position="273"/>
    </location>
</feature>
<keyword evidence="1 2" id="KW-0802">TPR repeat</keyword>
<name>A0A2S5B5Z5_9BASI</name>
<feature type="compositionally biased region" description="Basic and acidic residues" evidence="3">
    <location>
        <begin position="349"/>
        <end position="361"/>
    </location>
</feature>
<keyword evidence="5" id="KW-1185">Reference proteome</keyword>
<feature type="region of interest" description="Disordered" evidence="3">
    <location>
        <begin position="161"/>
        <end position="180"/>
    </location>
</feature>
<evidence type="ECO:0000256" key="1">
    <source>
        <dbReference type="ARBA" id="ARBA00022803"/>
    </source>
</evidence>
<evidence type="ECO:0000313" key="4">
    <source>
        <dbReference type="EMBL" id="POY72213.1"/>
    </source>
</evidence>
<evidence type="ECO:0000256" key="2">
    <source>
        <dbReference type="PROSITE-ProRule" id="PRU00339"/>
    </source>
</evidence>
<dbReference type="EMBL" id="PJQD01000055">
    <property type="protein sequence ID" value="POY72213.1"/>
    <property type="molecule type" value="Genomic_DNA"/>
</dbReference>
<dbReference type="PANTHER" id="PTHR46423">
    <property type="entry name" value="RNA POLYMERASE II-ASSOCIATED PROTEIN 3"/>
    <property type="match status" value="1"/>
</dbReference>
<feature type="repeat" description="TPR" evidence="2">
    <location>
        <begin position="5"/>
        <end position="38"/>
    </location>
</feature>
<evidence type="ECO:0000256" key="3">
    <source>
        <dbReference type="SAM" id="MobiDB-lite"/>
    </source>
</evidence>
<feature type="region of interest" description="Disordered" evidence="3">
    <location>
        <begin position="339"/>
        <end position="366"/>
    </location>
</feature>
<dbReference type="InterPro" id="IPR019734">
    <property type="entry name" value="TPR_rpt"/>
</dbReference>
<accession>A0A2S5B5Z5</accession>
<dbReference type="InterPro" id="IPR011990">
    <property type="entry name" value="TPR-like_helical_dom_sf"/>
</dbReference>
<feature type="region of interest" description="Disordered" evidence="3">
    <location>
        <begin position="235"/>
        <end position="287"/>
    </location>
</feature>
<reference evidence="4 5" key="1">
    <citation type="journal article" date="2018" name="Front. Microbiol.">
        <title>Prospects for Fungal Bioremediation of Acidic Radioactive Waste Sites: Characterization and Genome Sequence of Rhodotorula taiwanensis MD1149.</title>
        <authorList>
            <person name="Tkavc R."/>
            <person name="Matrosova V.Y."/>
            <person name="Grichenko O.E."/>
            <person name="Gostincar C."/>
            <person name="Volpe R.P."/>
            <person name="Klimenkova P."/>
            <person name="Gaidamakova E.K."/>
            <person name="Zhou C.E."/>
            <person name="Stewart B.J."/>
            <person name="Lyman M.G."/>
            <person name="Malfatti S.A."/>
            <person name="Rubinfeld B."/>
            <person name="Courtot M."/>
            <person name="Singh J."/>
            <person name="Dalgard C.L."/>
            <person name="Hamilton T."/>
            <person name="Frey K.G."/>
            <person name="Gunde-Cimerman N."/>
            <person name="Dugan L."/>
            <person name="Daly M.J."/>
        </authorList>
    </citation>
    <scope>NUCLEOTIDE SEQUENCE [LARGE SCALE GENOMIC DNA]</scope>
    <source>
        <strain evidence="4 5">MD1149</strain>
    </source>
</reference>
<dbReference type="AlphaFoldDB" id="A0A2S5B5Z5"/>